<gene>
    <name evidence="4" type="ORF">Tci_055125</name>
</gene>
<evidence type="ECO:0008006" key="5">
    <source>
        <dbReference type="Google" id="ProtNLM"/>
    </source>
</evidence>
<dbReference type="Pfam" id="PF14111">
    <property type="entry name" value="DUF4283"/>
    <property type="match status" value="1"/>
</dbReference>
<feature type="region of interest" description="Disordered" evidence="1">
    <location>
        <begin position="232"/>
        <end position="260"/>
    </location>
</feature>
<comment type="caution">
    <text evidence="4">The sequence shown here is derived from an EMBL/GenBank/DDBJ whole genome shotgun (WGS) entry which is preliminary data.</text>
</comment>
<evidence type="ECO:0000259" key="3">
    <source>
        <dbReference type="Pfam" id="PF14111"/>
    </source>
</evidence>
<protein>
    <recommendedName>
        <fullName evidence="5">Reverse transcriptase Ty1/copia-type domain-containing protein</fullName>
    </recommendedName>
</protein>
<dbReference type="PANTHER" id="PTHR31286">
    <property type="entry name" value="GLYCINE-RICH CELL WALL STRUCTURAL PROTEIN 1.8-LIKE"/>
    <property type="match status" value="1"/>
</dbReference>
<feature type="domain" description="Reverse transcriptase Ty1/copia-type" evidence="2">
    <location>
        <begin position="39"/>
        <end position="113"/>
    </location>
</feature>
<evidence type="ECO:0000256" key="1">
    <source>
        <dbReference type="SAM" id="MobiDB-lite"/>
    </source>
</evidence>
<sequence>MKKYALSVSTMEPSNVKEAMADPGWIDSMQKELLQFKWINEDVYVCQPEGFIDADHPSHVYELKKALYRLKQAPRAWYGELLKFLLQNHFIKGTVNPTLFIRRFDDDILVAILNSMVWRHPSTTIDDPRPAADSFSMDDIAMSVIRYFRVPMEMLWGFMSFSAFLSRPVPRSRRSPILMLDPTLEDLAVVPLVPRFLPSTTLPSLFMDNSDDDACVEILLVTPIRSTAVIHSSGNQGGSSAAPAAEGPDTQDSQGNGIMADDDVAPSVGGVTGNYEFTHEEWDAPYQPTFRILTKEVFKDSAICKIMVDQFPTPGEMVQVKSLSDDQLTAKMSVLHCMMMSHGGDLLARYRGLNWSHHEYEEKSKAKGKERKKKIKSLTKSLDNLHAKVARLSANLNRAIVLEGELSLAVGAGFEHGLSMHPNKDELAAVLKKMAHFVPGIQGRLAKADARVSPPIAKESTVAPASESLELSANVSSASSTVSFEQNEEWVNAMVDGPDVEMNDGAAHSNFEGIFLHGTSHVLDDVAEVTVVGLGRVSFSLTNVFVALFFGKKDDGEGHVAEWLPPRNFNIAGQAFVGKNQYLDIEIEEAFEASSATFFQLKLAAASILRRTLLMGVLEPRKFRDEVTDGCILPNFTLFDRSRPFPSSFKVSLLSFLILPACRSRRKHLYGYSINDASSSPSSEKGIYVLYVEAVVPPSTNLAPFPAVYIPTEILYLSLALRFLGYLSNDSEGLLEGYAFSGVLIKGSGSGKLTLSMDRISFEVLMSRVKVSFLGYRVYIPMFLCISLGPLLFLAFSGKDVTSASQPRTPIRVLNPNSTTVKVVHEASHGSGAVSRVSLNLNFGSNTGLQCTPGFDSNHVDYCDISVSGNTFGDIAVGSNTPIAKGVGDVRTYTHELVAKHFEVSFITLGDIADHGLDSIRATAAALLAINLSSDSLDKGNETSVTPNNASGSRLISEINVEALLKVKFNSQHDIDTFSKSVEEGKYVDIFSKMSSDEIDTIVDAIVTIAKKFLVGDDNSRPNVTKQVVEPNHDDPIIHDVNINTKSTLYAGAAGSNHKVSTCFEHTLYGYFIGKRMQFPVVEYYARNNWAKHGPTMIMMNAKGFFFFKFNSQASLEAVLEGGPWLIRKSLIILKKWSMDTRLLKEELTCISLFRCLSKVNSEADLIDVVTIGIPSLTRDDFIKETICVEYEWRPPRCDVCKIFGHVDDQCPKKVASPFIVSTSNAVTPTIEKNNDSFQMVDNNNKKKGQSKSTNALENDEGEDEEHVENVYDESANLFPNSKPNESLTFTVVAG</sequence>
<feature type="compositionally biased region" description="Low complexity" evidence="1">
    <location>
        <begin position="238"/>
        <end position="248"/>
    </location>
</feature>
<feature type="region of interest" description="Disordered" evidence="1">
    <location>
        <begin position="1236"/>
        <end position="1268"/>
    </location>
</feature>
<dbReference type="InterPro" id="IPR013103">
    <property type="entry name" value="RVT_2"/>
</dbReference>
<proteinExistence type="predicted"/>
<evidence type="ECO:0000259" key="2">
    <source>
        <dbReference type="Pfam" id="PF07727"/>
    </source>
</evidence>
<dbReference type="InterPro" id="IPR025558">
    <property type="entry name" value="DUF4283"/>
</dbReference>
<dbReference type="InterPro" id="IPR040256">
    <property type="entry name" value="At4g02000-like"/>
</dbReference>
<feature type="domain" description="DUF4283" evidence="3">
    <location>
        <begin position="1064"/>
        <end position="1141"/>
    </location>
</feature>
<accession>A0A6L2NCC6</accession>
<reference evidence="4" key="1">
    <citation type="journal article" date="2019" name="Sci. Rep.">
        <title>Draft genome of Tanacetum cinerariifolium, the natural source of mosquito coil.</title>
        <authorList>
            <person name="Yamashiro T."/>
            <person name="Shiraishi A."/>
            <person name="Satake H."/>
            <person name="Nakayama K."/>
        </authorList>
    </citation>
    <scope>NUCLEOTIDE SEQUENCE</scope>
</reference>
<dbReference type="Pfam" id="PF07727">
    <property type="entry name" value="RVT_2"/>
    <property type="match status" value="1"/>
</dbReference>
<dbReference type="EMBL" id="BKCJ010008625">
    <property type="protein sequence ID" value="GEU83147.1"/>
    <property type="molecule type" value="Genomic_DNA"/>
</dbReference>
<dbReference type="PANTHER" id="PTHR31286:SF99">
    <property type="entry name" value="DUF4283 DOMAIN-CONTAINING PROTEIN"/>
    <property type="match status" value="1"/>
</dbReference>
<name>A0A6L2NCC6_TANCI</name>
<organism evidence="4">
    <name type="scientific">Tanacetum cinerariifolium</name>
    <name type="common">Dalmatian daisy</name>
    <name type="synonym">Chrysanthemum cinerariifolium</name>
    <dbReference type="NCBI Taxonomy" id="118510"/>
    <lineage>
        <taxon>Eukaryota</taxon>
        <taxon>Viridiplantae</taxon>
        <taxon>Streptophyta</taxon>
        <taxon>Embryophyta</taxon>
        <taxon>Tracheophyta</taxon>
        <taxon>Spermatophyta</taxon>
        <taxon>Magnoliopsida</taxon>
        <taxon>eudicotyledons</taxon>
        <taxon>Gunneridae</taxon>
        <taxon>Pentapetalae</taxon>
        <taxon>asterids</taxon>
        <taxon>campanulids</taxon>
        <taxon>Asterales</taxon>
        <taxon>Asteraceae</taxon>
        <taxon>Asteroideae</taxon>
        <taxon>Anthemideae</taxon>
        <taxon>Anthemidinae</taxon>
        <taxon>Tanacetum</taxon>
    </lineage>
</organism>
<evidence type="ECO:0000313" key="4">
    <source>
        <dbReference type="EMBL" id="GEU83147.1"/>
    </source>
</evidence>
<feature type="compositionally biased region" description="Acidic residues" evidence="1">
    <location>
        <begin position="1258"/>
        <end position="1267"/>
    </location>
</feature>